<gene>
    <name evidence="2" type="ORF">LECACI_7A002080</name>
</gene>
<dbReference type="InterPro" id="IPR038883">
    <property type="entry name" value="AN11006-like"/>
</dbReference>
<dbReference type="PANTHER" id="PTHR42085:SF1">
    <property type="entry name" value="F-BOX DOMAIN-CONTAINING PROTEIN"/>
    <property type="match status" value="1"/>
</dbReference>
<dbReference type="PANTHER" id="PTHR42085">
    <property type="entry name" value="F-BOX DOMAIN-CONTAINING PROTEIN"/>
    <property type="match status" value="1"/>
</dbReference>
<organism evidence="2 3">
    <name type="scientific">Lecanosticta acicola</name>
    <dbReference type="NCBI Taxonomy" id="111012"/>
    <lineage>
        <taxon>Eukaryota</taxon>
        <taxon>Fungi</taxon>
        <taxon>Dikarya</taxon>
        <taxon>Ascomycota</taxon>
        <taxon>Pezizomycotina</taxon>
        <taxon>Dothideomycetes</taxon>
        <taxon>Dothideomycetidae</taxon>
        <taxon>Mycosphaerellales</taxon>
        <taxon>Mycosphaerellaceae</taxon>
        <taxon>Lecanosticta</taxon>
    </lineage>
</organism>
<reference evidence="2" key="1">
    <citation type="submission" date="2023-11" db="EMBL/GenBank/DDBJ databases">
        <authorList>
            <person name="Alioto T."/>
            <person name="Alioto T."/>
            <person name="Gomez Garrido J."/>
        </authorList>
    </citation>
    <scope>NUCLEOTIDE SEQUENCE</scope>
</reference>
<proteinExistence type="predicted"/>
<evidence type="ECO:0000313" key="2">
    <source>
        <dbReference type="EMBL" id="CAK3877157.1"/>
    </source>
</evidence>
<protein>
    <recommendedName>
        <fullName evidence="1">2EXR domain-containing protein</fullName>
    </recommendedName>
</protein>
<comment type="caution">
    <text evidence="2">The sequence shown here is derived from an EMBL/GenBank/DDBJ whole genome shotgun (WGS) entry which is preliminary data.</text>
</comment>
<dbReference type="InterPro" id="IPR045518">
    <property type="entry name" value="2EXR"/>
</dbReference>
<name>A0AAI8YU86_9PEZI</name>
<dbReference type="EMBL" id="CAVMBE010000008">
    <property type="protein sequence ID" value="CAK3877157.1"/>
    <property type="molecule type" value="Genomic_DNA"/>
</dbReference>
<accession>A0AAI8YU86</accession>
<keyword evidence="3" id="KW-1185">Reference proteome</keyword>
<sequence length="160" mass="18398">MAEAHQRTKEPQSQLLALPAELRNKIYELSLPSTFMLNRETHISKTASSLPPLLNVCRKTRCEALGIWLADTLFKFFLLDDVKNFLEIIGPGNAAKLNHVRELYVFRSREDAEARRAWLQTQALGFGVREGVVECLWGRYDWFEYEKAFVCHGRRTGPGD</sequence>
<dbReference type="AlphaFoldDB" id="A0AAI8YU86"/>
<evidence type="ECO:0000313" key="3">
    <source>
        <dbReference type="Proteomes" id="UP001296104"/>
    </source>
</evidence>
<feature type="domain" description="2EXR" evidence="1">
    <location>
        <begin position="18"/>
        <end position="69"/>
    </location>
</feature>
<evidence type="ECO:0000259" key="1">
    <source>
        <dbReference type="Pfam" id="PF20150"/>
    </source>
</evidence>
<dbReference type="Proteomes" id="UP001296104">
    <property type="component" value="Unassembled WGS sequence"/>
</dbReference>
<dbReference type="Pfam" id="PF20150">
    <property type="entry name" value="2EXR"/>
    <property type="match status" value="1"/>
</dbReference>